<feature type="domain" description="N-acetyltransferase" evidence="1">
    <location>
        <begin position="3"/>
        <end position="143"/>
    </location>
</feature>
<keyword evidence="3" id="KW-1185">Reference proteome</keyword>
<dbReference type="InterPro" id="IPR016181">
    <property type="entry name" value="Acyl_CoA_acyltransferase"/>
</dbReference>
<accession>A0A1I0CGW7</accession>
<gene>
    <name evidence="2" type="ORF">SAMN05216389_106232</name>
</gene>
<dbReference type="GO" id="GO:0016747">
    <property type="term" value="F:acyltransferase activity, transferring groups other than amino-acyl groups"/>
    <property type="evidence" value="ECO:0007669"/>
    <property type="project" value="InterPro"/>
</dbReference>
<evidence type="ECO:0000313" key="3">
    <source>
        <dbReference type="Proteomes" id="UP000198618"/>
    </source>
</evidence>
<dbReference type="AlphaFoldDB" id="A0A1I0CGW7"/>
<name>A0A1I0CGW7_9BACI</name>
<keyword evidence="2" id="KW-0808">Transferase</keyword>
<dbReference type="Proteomes" id="UP000198618">
    <property type="component" value="Unassembled WGS sequence"/>
</dbReference>
<reference evidence="2 3" key="1">
    <citation type="submission" date="2016-10" db="EMBL/GenBank/DDBJ databases">
        <authorList>
            <person name="de Groot N.N."/>
        </authorList>
    </citation>
    <scope>NUCLEOTIDE SEQUENCE [LARGE SCALE GENOMIC DNA]</scope>
    <source>
        <strain evidence="2 3">IBRC-M 10780</strain>
    </source>
</reference>
<dbReference type="InterPro" id="IPR000182">
    <property type="entry name" value="GNAT_dom"/>
</dbReference>
<organism evidence="2 3">
    <name type="scientific">Oceanobacillus limi</name>
    <dbReference type="NCBI Taxonomy" id="930131"/>
    <lineage>
        <taxon>Bacteria</taxon>
        <taxon>Bacillati</taxon>
        <taxon>Bacillota</taxon>
        <taxon>Bacilli</taxon>
        <taxon>Bacillales</taxon>
        <taxon>Bacillaceae</taxon>
        <taxon>Oceanobacillus</taxon>
    </lineage>
</organism>
<dbReference type="RefSeq" id="WP_090868963.1">
    <property type="nucleotide sequence ID" value="NZ_FOHE01000006.1"/>
</dbReference>
<dbReference type="EMBL" id="FOHE01000006">
    <property type="protein sequence ID" value="SET18843.1"/>
    <property type="molecule type" value="Genomic_DNA"/>
</dbReference>
<dbReference type="Gene3D" id="3.40.630.30">
    <property type="match status" value="1"/>
</dbReference>
<evidence type="ECO:0000313" key="2">
    <source>
        <dbReference type="EMBL" id="SET18843.1"/>
    </source>
</evidence>
<dbReference type="STRING" id="930131.SAMN05216389_106232"/>
<dbReference type="SUPFAM" id="SSF55729">
    <property type="entry name" value="Acyl-CoA N-acyltransferases (Nat)"/>
    <property type="match status" value="1"/>
</dbReference>
<proteinExistence type="predicted"/>
<dbReference type="OrthoDB" id="2423856at2"/>
<evidence type="ECO:0000259" key="1">
    <source>
        <dbReference type="PROSITE" id="PS51186"/>
    </source>
</evidence>
<dbReference type="Pfam" id="PF13302">
    <property type="entry name" value="Acetyltransf_3"/>
    <property type="match status" value="1"/>
</dbReference>
<sequence>MEKLIRVLHNDDYPSLEKMETGNEDDYVKRVFQRLSSGQNRLYGLFVDGQLASLGGISIYAKHYVMLGRLRSDIRFRGNDFATEIMAYMMNESFQMEGIHWIGANTQEENLPARRVMKKIGLEPYTMIHGAITKDTSMLETGEKPWKTIHDIERKKALLRENYIDAASIFPYECYYPFPASDALFPDEKLQEWSFYENDNKTRFVITKKDQKKHHYLHAIYPWDDITEQNGLWETISLDYQELSKQNEEEETYIWMDLTKEEAKKLPANHSFTIPSPWILHGITKEQWQTKIGARHLSTMTKGGFLDG</sequence>
<dbReference type="PROSITE" id="PS51186">
    <property type="entry name" value="GNAT"/>
    <property type="match status" value="1"/>
</dbReference>
<protein>
    <submittedName>
        <fullName evidence="2">Acetyltransferase (GNAT) domain-containing protein</fullName>
    </submittedName>
</protein>